<dbReference type="EMBL" id="CP007139">
    <property type="protein sequence ID" value="AIE84919.1"/>
    <property type="molecule type" value="Genomic_DNA"/>
</dbReference>
<dbReference type="InterPro" id="IPR000160">
    <property type="entry name" value="GGDEF_dom"/>
</dbReference>
<accession>A0A068NTH6</accession>
<sequence length="351" mass="38480">MFIDTLELLRTLSVRMLVVDEGAQVLESVPSDQPAMDVSWLGPEIARRVPFRAEMPLLEGGWLHFRGAPMADGRCAIAIVPSSGLRQAFLTRLLTPSLWRLGRDGRIIEATDCLAEWLGTSADAMVGTHFSDWMTPQGVGQRFEAEFRTLGHGRKRAVVHRATSEILGGGSVDVIADVTEEHRTRARLAEEVERMKALAHTDALTGLPNRRAFESALDAAQRSLEPFALALIDVDDMKGINDTYGHMAGDHALVEIAKALARTVRDSDLVARIGGDEFAVILPQATRTTAERIGPRLRECLNVMVDEIGAVSASMGLIHRDDCADDMQRVADLALYADKMRHRGDPEPTKA</sequence>
<dbReference type="KEGG" id="fgi:OP10G_1551"/>
<evidence type="ECO:0000259" key="1">
    <source>
        <dbReference type="PROSITE" id="PS50887"/>
    </source>
</evidence>
<dbReference type="SUPFAM" id="SSF55785">
    <property type="entry name" value="PYP-like sensor domain (PAS domain)"/>
    <property type="match status" value="1"/>
</dbReference>
<dbReference type="PANTHER" id="PTHR45138">
    <property type="entry name" value="REGULATORY COMPONENTS OF SENSORY TRANSDUCTION SYSTEM"/>
    <property type="match status" value="1"/>
</dbReference>
<dbReference type="GO" id="GO:0052621">
    <property type="term" value="F:diguanylate cyclase activity"/>
    <property type="evidence" value="ECO:0007669"/>
    <property type="project" value="TreeGrafter"/>
</dbReference>
<dbReference type="SMART" id="SM00267">
    <property type="entry name" value="GGDEF"/>
    <property type="match status" value="1"/>
</dbReference>
<dbReference type="InterPro" id="IPR029787">
    <property type="entry name" value="Nucleotide_cyclase"/>
</dbReference>
<name>A0A068NTH6_FIMGI</name>
<dbReference type="PROSITE" id="PS50887">
    <property type="entry name" value="GGDEF"/>
    <property type="match status" value="1"/>
</dbReference>
<organism evidence="2 3">
    <name type="scientific">Fimbriimonas ginsengisoli Gsoil 348</name>
    <dbReference type="NCBI Taxonomy" id="661478"/>
    <lineage>
        <taxon>Bacteria</taxon>
        <taxon>Bacillati</taxon>
        <taxon>Armatimonadota</taxon>
        <taxon>Fimbriimonadia</taxon>
        <taxon>Fimbriimonadales</taxon>
        <taxon>Fimbriimonadaceae</taxon>
        <taxon>Fimbriimonas</taxon>
    </lineage>
</organism>
<gene>
    <name evidence="2" type="ORF">OP10G_1551</name>
</gene>
<keyword evidence="3" id="KW-1185">Reference proteome</keyword>
<dbReference type="CDD" id="cd01949">
    <property type="entry name" value="GGDEF"/>
    <property type="match status" value="1"/>
</dbReference>
<dbReference type="Pfam" id="PF00990">
    <property type="entry name" value="GGDEF"/>
    <property type="match status" value="1"/>
</dbReference>
<proteinExistence type="predicted"/>
<dbReference type="AlphaFoldDB" id="A0A068NTH6"/>
<dbReference type="HOGENOM" id="CLU_789291_0_0_0"/>
<dbReference type="NCBIfam" id="TIGR00254">
    <property type="entry name" value="GGDEF"/>
    <property type="match status" value="1"/>
</dbReference>
<dbReference type="InterPro" id="IPR035965">
    <property type="entry name" value="PAS-like_dom_sf"/>
</dbReference>
<dbReference type="OrthoDB" id="9759607at2"/>
<reference evidence="2 3" key="1">
    <citation type="journal article" date="2014" name="PLoS ONE">
        <title>The first complete genome sequence of the class fimbriimonadia in the phylum armatimonadetes.</title>
        <authorList>
            <person name="Hu Z.Y."/>
            <person name="Wang Y.Z."/>
            <person name="Im W.T."/>
            <person name="Wang S.Y."/>
            <person name="Zhao G.P."/>
            <person name="Zheng H.J."/>
            <person name="Quan Z.X."/>
        </authorList>
    </citation>
    <scope>NUCLEOTIDE SEQUENCE [LARGE SCALE GENOMIC DNA]</scope>
    <source>
        <strain evidence="2">Gsoil 348</strain>
    </source>
</reference>
<dbReference type="STRING" id="661478.OP10G_1551"/>
<dbReference type="InterPro" id="IPR043128">
    <property type="entry name" value="Rev_trsase/Diguanyl_cyclase"/>
</dbReference>
<dbReference type="Gene3D" id="3.30.70.270">
    <property type="match status" value="1"/>
</dbReference>
<dbReference type="InterPro" id="IPR050469">
    <property type="entry name" value="Diguanylate_Cyclase"/>
</dbReference>
<feature type="domain" description="GGDEF" evidence="1">
    <location>
        <begin position="225"/>
        <end position="351"/>
    </location>
</feature>
<dbReference type="Proteomes" id="UP000027982">
    <property type="component" value="Chromosome"/>
</dbReference>
<evidence type="ECO:0000313" key="3">
    <source>
        <dbReference type="Proteomes" id="UP000027982"/>
    </source>
</evidence>
<dbReference type="PANTHER" id="PTHR45138:SF9">
    <property type="entry name" value="DIGUANYLATE CYCLASE DGCM-RELATED"/>
    <property type="match status" value="1"/>
</dbReference>
<dbReference type="RefSeq" id="WP_025226474.1">
    <property type="nucleotide sequence ID" value="NZ_CP007139.1"/>
</dbReference>
<dbReference type="eggNOG" id="COG5001">
    <property type="taxonomic scope" value="Bacteria"/>
</dbReference>
<evidence type="ECO:0000313" key="2">
    <source>
        <dbReference type="EMBL" id="AIE84919.1"/>
    </source>
</evidence>
<dbReference type="SUPFAM" id="SSF55073">
    <property type="entry name" value="Nucleotide cyclase"/>
    <property type="match status" value="1"/>
</dbReference>
<protein>
    <submittedName>
        <fullName evidence="2">Signal transduction response regulator</fullName>
    </submittedName>
</protein>